<dbReference type="Proteomes" id="UP000054032">
    <property type="component" value="Unassembled WGS sequence"/>
</dbReference>
<reference evidence="2 3" key="1">
    <citation type="journal article" date="2013" name="PLoS Genet.">
        <title>Comparative genome structure, secondary metabolite, and effector coding capacity across Cochliobolus pathogens.</title>
        <authorList>
            <person name="Condon B.J."/>
            <person name="Leng Y."/>
            <person name="Wu D."/>
            <person name="Bushley K.E."/>
            <person name="Ohm R.A."/>
            <person name="Otillar R."/>
            <person name="Martin J."/>
            <person name="Schackwitz W."/>
            <person name="Grimwood J."/>
            <person name="MohdZainudin N."/>
            <person name="Xue C."/>
            <person name="Wang R."/>
            <person name="Manning V.A."/>
            <person name="Dhillon B."/>
            <person name="Tu Z.J."/>
            <person name="Steffenson B.J."/>
            <person name="Salamov A."/>
            <person name="Sun H."/>
            <person name="Lowry S."/>
            <person name="LaButti K."/>
            <person name="Han J."/>
            <person name="Copeland A."/>
            <person name="Lindquist E."/>
            <person name="Barry K."/>
            <person name="Schmutz J."/>
            <person name="Baker S.E."/>
            <person name="Ciuffetti L.M."/>
            <person name="Grigoriev I.V."/>
            <person name="Zhong S."/>
            <person name="Turgeon B.G."/>
        </authorList>
    </citation>
    <scope>NUCLEOTIDE SEQUENCE [LARGE SCALE GENOMIC DNA]</scope>
    <source>
        <strain evidence="2 3">ATCC 44560</strain>
    </source>
</reference>
<keyword evidence="3" id="KW-1185">Reference proteome</keyword>
<evidence type="ECO:0000313" key="2">
    <source>
        <dbReference type="EMBL" id="EUC40436.1"/>
    </source>
</evidence>
<name>W6Z9Q5_COCMI</name>
<dbReference type="KEGG" id="bor:COCMIDRAFT_108850"/>
<dbReference type="HOGENOM" id="CLU_2941369_0_0_1"/>
<dbReference type="RefSeq" id="XP_007693054.1">
    <property type="nucleotide sequence ID" value="XM_007694864.1"/>
</dbReference>
<accession>W6Z9Q5</accession>
<feature type="region of interest" description="Disordered" evidence="1">
    <location>
        <begin position="1"/>
        <end position="60"/>
    </location>
</feature>
<dbReference type="AlphaFoldDB" id="W6Z9Q5"/>
<protein>
    <submittedName>
        <fullName evidence="2">Uncharacterized protein</fullName>
    </submittedName>
</protein>
<feature type="compositionally biased region" description="Polar residues" evidence="1">
    <location>
        <begin position="1"/>
        <end position="10"/>
    </location>
</feature>
<evidence type="ECO:0000256" key="1">
    <source>
        <dbReference type="SAM" id="MobiDB-lite"/>
    </source>
</evidence>
<dbReference type="EMBL" id="KI964166">
    <property type="protein sequence ID" value="EUC40436.1"/>
    <property type="molecule type" value="Genomic_DNA"/>
</dbReference>
<gene>
    <name evidence="2" type="ORF">COCMIDRAFT_108850</name>
</gene>
<proteinExistence type="predicted"/>
<organism evidence="2 3">
    <name type="scientific">Bipolaris oryzae ATCC 44560</name>
    <dbReference type="NCBI Taxonomy" id="930090"/>
    <lineage>
        <taxon>Eukaryota</taxon>
        <taxon>Fungi</taxon>
        <taxon>Dikarya</taxon>
        <taxon>Ascomycota</taxon>
        <taxon>Pezizomycotina</taxon>
        <taxon>Dothideomycetes</taxon>
        <taxon>Pleosporomycetidae</taxon>
        <taxon>Pleosporales</taxon>
        <taxon>Pleosporineae</taxon>
        <taxon>Pleosporaceae</taxon>
        <taxon>Bipolaris</taxon>
    </lineage>
</organism>
<feature type="compositionally biased region" description="Basic and acidic residues" evidence="1">
    <location>
        <begin position="49"/>
        <end position="60"/>
    </location>
</feature>
<feature type="compositionally biased region" description="Polar residues" evidence="1">
    <location>
        <begin position="23"/>
        <end position="34"/>
    </location>
</feature>
<sequence>MVKKNNSNVEEPSWTFRDLIRHSPNNRAQSSLHTSADDKVQSSKTVINKPDHSDSAREKS</sequence>
<evidence type="ECO:0000313" key="3">
    <source>
        <dbReference type="Proteomes" id="UP000054032"/>
    </source>
</evidence>
<dbReference type="GeneID" id="19119321"/>